<evidence type="ECO:0000256" key="3">
    <source>
        <dbReference type="SAM" id="Coils"/>
    </source>
</evidence>
<dbReference type="AlphaFoldDB" id="A0A2G5DNX1"/>
<dbReference type="PROSITE" id="PS50888">
    <property type="entry name" value="BHLH"/>
    <property type="match status" value="1"/>
</dbReference>
<dbReference type="InterPro" id="IPR011598">
    <property type="entry name" value="bHLH_dom"/>
</dbReference>
<reference evidence="5 6" key="1">
    <citation type="submission" date="2017-09" db="EMBL/GenBank/DDBJ databases">
        <title>WGS assembly of Aquilegia coerulea Goldsmith.</title>
        <authorList>
            <person name="Hodges S."/>
            <person name="Kramer E."/>
            <person name="Nordborg M."/>
            <person name="Tomkins J."/>
            <person name="Borevitz J."/>
            <person name="Derieg N."/>
            <person name="Yan J."/>
            <person name="Mihaltcheva S."/>
            <person name="Hayes R.D."/>
            <person name="Rokhsar D."/>
        </authorList>
    </citation>
    <scope>NUCLEOTIDE SEQUENCE [LARGE SCALE GENOMIC DNA]</scope>
    <source>
        <strain evidence="6">cv. Goldsmith</strain>
    </source>
</reference>
<keyword evidence="1" id="KW-0805">Transcription regulation</keyword>
<dbReference type="Pfam" id="PF00010">
    <property type="entry name" value="HLH"/>
    <property type="match status" value="1"/>
</dbReference>
<dbReference type="Proteomes" id="UP000230069">
    <property type="component" value="Unassembled WGS sequence"/>
</dbReference>
<keyword evidence="2" id="KW-0804">Transcription</keyword>
<dbReference type="FunCoup" id="A0A2G5DNX1">
    <property type="interactions" value="75"/>
</dbReference>
<evidence type="ECO:0000256" key="1">
    <source>
        <dbReference type="ARBA" id="ARBA00023015"/>
    </source>
</evidence>
<dbReference type="STRING" id="218851.A0A2G5DNX1"/>
<dbReference type="OrthoDB" id="1885111at2759"/>
<gene>
    <name evidence="5" type="ORF">AQUCO_01700627v1</name>
</gene>
<feature type="coiled-coil region" evidence="3">
    <location>
        <begin position="93"/>
        <end position="127"/>
    </location>
</feature>
<dbReference type="InterPro" id="IPR044658">
    <property type="entry name" value="bHLH92/bHLH041-like"/>
</dbReference>
<dbReference type="SMART" id="SM00353">
    <property type="entry name" value="HLH"/>
    <property type="match status" value="1"/>
</dbReference>
<sequence length="205" mass="23788">MIRSAFVPYTKPTVPFKLANLIKGRQNMNKRMIEFLRTLPRNNTSCEHLEFEKERNYRHMVKERLRRNKQKQTYVALHSMLPPGTKNDKNSVLQMAALHLQELKGLKEELKKNLSHLNERAIQETTTIHLRWPFPSSGIDSMIGVLTCLKSMGLKARTIRSEFSVGEFYSVLEIEQKVEAVVVEKAIQIALADVERRVIYSISHQ</sequence>
<dbReference type="CDD" id="cd11393">
    <property type="entry name" value="bHLH_AtbHLH_like"/>
    <property type="match status" value="1"/>
</dbReference>
<dbReference type="Gene3D" id="4.10.280.10">
    <property type="entry name" value="Helix-loop-helix DNA-binding domain"/>
    <property type="match status" value="1"/>
</dbReference>
<keyword evidence="3" id="KW-0175">Coiled coil</keyword>
<keyword evidence="6" id="KW-1185">Reference proteome</keyword>
<dbReference type="PANTHER" id="PTHR46665:SF6">
    <property type="entry name" value="TRANSCRIPTION FACTOR BHLH92"/>
    <property type="match status" value="1"/>
</dbReference>
<evidence type="ECO:0000313" key="6">
    <source>
        <dbReference type="Proteomes" id="UP000230069"/>
    </source>
</evidence>
<feature type="domain" description="BHLH" evidence="4">
    <location>
        <begin position="54"/>
        <end position="103"/>
    </location>
</feature>
<dbReference type="SUPFAM" id="SSF47459">
    <property type="entry name" value="HLH, helix-loop-helix DNA-binding domain"/>
    <property type="match status" value="1"/>
</dbReference>
<dbReference type="InterPro" id="IPR036638">
    <property type="entry name" value="HLH_DNA-bd_sf"/>
</dbReference>
<protein>
    <recommendedName>
        <fullName evidence="4">BHLH domain-containing protein</fullName>
    </recommendedName>
</protein>
<organism evidence="5 6">
    <name type="scientific">Aquilegia coerulea</name>
    <name type="common">Rocky mountain columbine</name>
    <dbReference type="NCBI Taxonomy" id="218851"/>
    <lineage>
        <taxon>Eukaryota</taxon>
        <taxon>Viridiplantae</taxon>
        <taxon>Streptophyta</taxon>
        <taxon>Embryophyta</taxon>
        <taxon>Tracheophyta</taxon>
        <taxon>Spermatophyta</taxon>
        <taxon>Magnoliopsida</taxon>
        <taxon>Ranunculales</taxon>
        <taxon>Ranunculaceae</taxon>
        <taxon>Thalictroideae</taxon>
        <taxon>Aquilegia</taxon>
    </lineage>
</organism>
<evidence type="ECO:0000256" key="2">
    <source>
        <dbReference type="ARBA" id="ARBA00023163"/>
    </source>
</evidence>
<dbReference type="InParanoid" id="A0A2G5DNX1"/>
<accession>A0A2G5DNX1</accession>
<evidence type="ECO:0000259" key="4">
    <source>
        <dbReference type="PROSITE" id="PS50888"/>
    </source>
</evidence>
<evidence type="ECO:0000313" key="5">
    <source>
        <dbReference type="EMBL" id="PIA45214.1"/>
    </source>
</evidence>
<dbReference type="EMBL" id="KZ305034">
    <property type="protein sequence ID" value="PIA45214.1"/>
    <property type="molecule type" value="Genomic_DNA"/>
</dbReference>
<name>A0A2G5DNX1_AQUCA</name>
<dbReference type="GO" id="GO:0046983">
    <property type="term" value="F:protein dimerization activity"/>
    <property type="evidence" value="ECO:0007669"/>
    <property type="project" value="InterPro"/>
</dbReference>
<dbReference type="InterPro" id="IPR045239">
    <property type="entry name" value="bHLH95_bHLH"/>
</dbReference>
<dbReference type="PANTHER" id="PTHR46665">
    <property type="entry name" value="TRANSCRIPTION FACTOR BHLH041-RELATED-RELATED"/>
    <property type="match status" value="1"/>
</dbReference>
<proteinExistence type="predicted"/>